<evidence type="ECO:0000256" key="1">
    <source>
        <dbReference type="ARBA" id="ARBA00023125"/>
    </source>
</evidence>
<sequence length="202" mass="21859">MPTQMRARCTYDLVLDAAATDFSRYGFGRTNLQGVANRLGLTKGALYGHFSSKEEIAARLIAELDQILEAPPDAAGAPGRALDRLHALLHGFTERVEQDIRIRGAVRLVVERAQSGERQPEFLRRLKDTTVTLVRQAQRDGDLYPDLPSESVADLLVAVPFGTYYLTDSGGCDGLSSRVDAVWSLLAPLLRTSGTSGADAAA</sequence>
<dbReference type="GO" id="GO:0003700">
    <property type="term" value="F:DNA-binding transcription factor activity"/>
    <property type="evidence" value="ECO:0007669"/>
    <property type="project" value="TreeGrafter"/>
</dbReference>
<organism evidence="4 5">
    <name type="scientific">Wenjunlia vitaminophila</name>
    <name type="common">Streptomyces vitaminophilus</name>
    <dbReference type="NCBI Taxonomy" id="76728"/>
    <lineage>
        <taxon>Bacteria</taxon>
        <taxon>Bacillati</taxon>
        <taxon>Actinomycetota</taxon>
        <taxon>Actinomycetes</taxon>
        <taxon>Kitasatosporales</taxon>
        <taxon>Streptomycetaceae</taxon>
        <taxon>Wenjunlia</taxon>
    </lineage>
</organism>
<gene>
    <name evidence="4" type="ORF">AQ490_19690</name>
</gene>
<dbReference type="InterPro" id="IPR050109">
    <property type="entry name" value="HTH-type_TetR-like_transc_reg"/>
</dbReference>
<proteinExistence type="predicted"/>
<keyword evidence="5" id="KW-1185">Reference proteome</keyword>
<name>A0A0T6LUB5_WENVI</name>
<dbReference type="Gene3D" id="1.10.357.10">
    <property type="entry name" value="Tetracycline Repressor, domain 2"/>
    <property type="match status" value="1"/>
</dbReference>
<dbReference type="EMBL" id="LLZU01000011">
    <property type="protein sequence ID" value="KRV49553.1"/>
    <property type="molecule type" value="Genomic_DNA"/>
</dbReference>
<dbReference type="PRINTS" id="PR00455">
    <property type="entry name" value="HTHTETR"/>
</dbReference>
<dbReference type="InterPro" id="IPR036271">
    <property type="entry name" value="Tet_transcr_reg_TetR-rel_C_sf"/>
</dbReference>
<dbReference type="eggNOG" id="COG1309">
    <property type="taxonomic scope" value="Bacteria"/>
</dbReference>
<dbReference type="RefSeq" id="WP_051087424.1">
    <property type="nucleotide sequence ID" value="NZ_LLZU01000011.1"/>
</dbReference>
<keyword evidence="1 2" id="KW-0238">DNA-binding</keyword>
<dbReference type="GO" id="GO:0000976">
    <property type="term" value="F:transcription cis-regulatory region binding"/>
    <property type="evidence" value="ECO:0007669"/>
    <property type="project" value="TreeGrafter"/>
</dbReference>
<dbReference type="STRING" id="76728.AQ490_19690"/>
<dbReference type="PANTHER" id="PTHR30055">
    <property type="entry name" value="HTH-TYPE TRANSCRIPTIONAL REGULATOR RUTR"/>
    <property type="match status" value="1"/>
</dbReference>
<evidence type="ECO:0000313" key="5">
    <source>
        <dbReference type="Proteomes" id="UP000050867"/>
    </source>
</evidence>
<evidence type="ECO:0000259" key="3">
    <source>
        <dbReference type="PROSITE" id="PS50977"/>
    </source>
</evidence>
<dbReference type="Pfam" id="PF00440">
    <property type="entry name" value="TetR_N"/>
    <property type="match status" value="1"/>
</dbReference>
<dbReference type="InterPro" id="IPR001647">
    <property type="entry name" value="HTH_TetR"/>
</dbReference>
<dbReference type="OrthoDB" id="3237195at2"/>
<evidence type="ECO:0000313" key="4">
    <source>
        <dbReference type="EMBL" id="KRV49553.1"/>
    </source>
</evidence>
<dbReference type="PANTHER" id="PTHR30055:SF223">
    <property type="entry name" value="HTH-TYPE TRANSCRIPTIONAL REGULATOR UIDR"/>
    <property type="match status" value="1"/>
</dbReference>
<feature type="domain" description="HTH tetR-type" evidence="3">
    <location>
        <begin position="8"/>
        <end position="68"/>
    </location>
</feature>
<accession>A0A0T6LUB5</accession>
<protein>
    <recommendedName>
        <fullName evidence="3">HTH tetR-type domain-containing protein</fullName>
    </recommendedName>
</protein>
<comment type="caution">
    <text evidence="4">The sequence shown here is derived from an EMBL/GenBank/DDBJ whole genome shotgun (WGS) entry which is preliminary data.</text>
</comment>
<dbReference type="SUPFAM" id="SSF48498">
    <property type="entry name" value="Tetracyclin repressor-like, C-terminal domain"/>
    <property type="match status" value="1"/>
</dbReference>
<reference evidence="4 5" key="1">
    <citation type="submission" date="2015-10" db="EMBL/GenBank/DDBJ databases">
        <title>Draft genome sequence of pyrrolomycin-producing Streptomyces vitaminophilus.</title>
        <authorList>
            <person name="Graham D.E."/>
            <person name="Mahan K.M."/>
            <person name="Klingeman D.M."/>
            <person name="Hettich R.L."/>
            <person name="Parry R.J."/>
        </authorList>
    </citation>
    <scope>NUCLEOTIDE SEQUENCE [LARGE SCALE GENOMIC DNA]</scope>
    <source>
        <strain evidence="4 5">ATCC 31673</strain>
    </source>
</reference>
<dbReference type="Proteomes" id="UP000050867">
    <property type="component" value="Unassembled WGS sequence"/>
</dbReference>
<dbReference type="PROSITE" id="PS50977">
    <property type="entry name" value="HTH_TETR_2"/>
    <property type="match status" value="1"/>
</dbReference>
<dbReference type="SUPFAM" id="SSF46689">
    <property type="entry name" value="Homeodomain-like"/>
    <property type="match status" value="1"/>
</dbReference>
<feature type="DNA-binding region" description="H-T-H motif" evidence="2">
    <location>
        <begin position="31"/>
        <end position="50"/>
    </location>
</feature>
<dbReference type="InterPro" id="IPR009057">
    <property type="entry name" value="Homeodomain-like_sf"/>
</dbReference>
<evidence type="ECO:0000256" key="2">
    <source>
        <dbReference type="PROSITE-ProRule" id="PRU00335"/>
    </source>
</evidence>
<dbReference type="AlphaFoldDB" id="A0A0T6LUB5"/>